<sequence length="386" mass="44166">MISPPLTTTSPVTSAYMNNQTLQGYKVPCTYPTSANLHIPPSHRVYQAWVADSTGYKAPHDLVTHCPQPQTIFHNTSPIYNAAVDLPPTPPADTFKHTIIPPNNSVSSNIYANYQQTTHAVSDVAMRCFNARLYQVCALTEVLQNTLIVSHKTWALYKVTAKPKPEKYDSKYKTEYFLFKKFSTPIESHENWCWKGHRQHPYASSPHGFTQPNLVQRVLSESRHVTSSAPTPYDPFMSDINVARSAHHAAMLAIGDHLPSSNVTRRCARCRCPNCLSPTQTKSASGKKEHICHFPNCRKVYGKTSHLKAHIRWHLGERPFMCHWMFCGKSFTRSDELQRHLRTHTGEKKFQCTICEKRFMRSDHLSKHIKIHQRKETKKEAESEEK</sequence>
<evidence type="ECO:0000256" key="6">
    <source>
        <dbReference type="SAM" id="MobiDB-lite"/>
    </source>
</evidence>
<name>A0ABP0F631_CLALP</name>
<evidence type="ECO:0000256" key="5">
    <source>
        <dbReference type="PROSITE-ProRule" id="PRU00042"/>
    </source>
</evidence>
<dbReference type="SUPFAM" id="SSF57667">
    <property type="entry name" value="beta-beta-alpha zinc fingers"/>
    <property type="match status" value="2"/>
</dbReference>
<feature type="domain" description="C2H2-type" evidence="7">
    <location>
        <begin position="350"/>
        <end position="377"/>
    </location>
</feature>
<feature type="domain" description="C2H2-type" evidence="7">
    <location>
        <begin position="320"/>
        <end position="349"/>
    </location>
</feature>
<dbReference type="Proteomes" id="UP001642483">
    <property type="component" value="Unassembled WGS sequence"/>
</dbReference>
<evidence type="ECO:0000259" key="7">
    <source>
        <dbReference type="PROSITE" id="PS50157"/>
    </source>
</evidence>
<dbReference type="InterPro" id="IPR013087">
    <property type="entry name" value="Znf_C2H2_type"/>
</dbReference>
<dbReference type="SMART" id="SM00355">
    <property type="entry name" value="ZnF_C2H2"/>
    <property type="match status" value="3"/>
</dbReference>
<feature type="domain" description="C2H2-type" evidence="7">
    <location>
        <begin position="290"/>
        <end position="319"/>
    </location>
</feature>
<protein>
    <recommendedName>
        <fullName evidence="7">C2H2-type domain-containing protein</fullName>
    </recommendedName>
</protein>
<comment type="caution">
    <text evidence="8">The sequence shown here is derived from an EMBL/GenBank/DDBJ whole genome shotgun (WGS) entry which is preliminary data.</text>
</comment>
<reference evidence="8 9" key="1">
    <citation type="submission" date="2024-02" db="EMBL/GenBank/DDBJ databases">
        <authorList>
            <person name="Daric V."/>
            <person name="Darras S."/>
        </authorList>
    </citation>
    <scope>NUCLEOTIDE SEQUENCE [LARGE SCALE GENOMIC DNA]</scope>
</reference>
<dbReference type="InterPro" id="IPR036236">
    <property type="entry name" value="Znf_C2H2_sf"/>
</dbReference>
<dbReference type="PANTHER" id="PTHR23235">
    <property type="entry name" value="KRUEPPEL-LIKE TRANSCRIPTION FACTOR"/>
    <property type="match status" value="1"/>
</dbReference>
<organism evidence="8 9">
    <name type="scientific">Clavelina lepadiformis</name>
    <name type="common">Light-bulb sea squirt</name>
    <name type="synonym">Ascidia lepadiformis</name>
    <dbReference type="NCBI Taxonomy" id="159417"/>
    <lineage>
        <taxon>Eukaryota</taxon>
        <taxon>Metazoa</taxon>
        <taxon>Chordata</taxon>
        <taxon>Tunicata</taxon>
        <taxon>Ascidiacea</taxon>
        <taxon>Aplousobranchia</taxon>
        <taxon>Clavelinidae</taxon>
        <taxon>Clavelina</taxon>
    </lineage>
</organism>
<proteinExistence type="predicted"/>
<keyword evidence="9" id="KW-1185">Reference proteome</keyword>
<dbReference type="PANTHER" id="PTHR23235:SF170">
    <property type="entry name" value="FI01014P-RELATED"/>
    <property type="match status" value="1"/>
</dbReference>
<dbReference type="Pfam" id="PF00096">
    <property type="entry name" value="zf-C2H2"/>
    <property type="match status" value="2"/>
</dbReference>
<evidence type="ECO:0000313" key="9">
    <source>
        <dbReference type="Proteomes" id="UP001642483"/>
    </source>
</evidence>
<evidence type="ECO:0000256" key="4">
    <source>
        <dbReference type="ARBA" id="ARBA00022833"/>
    </source>
</evidence>
<feature type="compositionally biased region" description="Basic and acidic residues" evidence="6">
    <location>
        <begin position="377"/>
        <end position="386"/>
    </location>
</feature>
<evidence type="ECO:0000256" key="2">
    <source>
        <dbReference type="ARBA" id="ARBA00022737"/>
    </source>
</evidence>
<accession>A0ABP0F631</accession>
<keyword evidence="1" id="KW-0479">Metal-binding</keyword>
<keyword evidence="2" id="KW-0677">Repeat</keyword>
<dbReference type="PROSITE" id="PS50157">
    <property type="entry name" value="ZINC_FINGER_C2H2_2"/>
    <property type="match status" value="3"/>
</dbReference>
<evidence type="ECO:0000313" key="8">
    <source>
        <dbReference type="EMBL" id="CAK8675147.1"/>
    </source>
</evidence>
<dbReference type="Gene3D" id="3.30.160.60">
    <property type="entry name" value="Classic Zinc Finger"/>
    <property type="match status" value="3"/>
</dbReference>
<keyword evidence="3 5" id="KW-0863">Zinc-finger</keyword>
<evidence type="ECO:0000256" key="3">
    <source>
        <dbReference type="ARBA" id="ARBA00022771"/>
    </source>
</evidence>
<dbReference type="PROSITE" id="PS00028">
    <property type="entry name" value="ZINC_FINGER_C2H2_1"/>
    <property type="match status" value="3"/>
</dbReference>
<gene>
    <name evidence="8" type="ORF">CVLEPA_LOCUS4760</name>
</gene>
<keyword evidence="4" id="KW-0862">Zinc</keyword>
<evidence type="ECO:0000256" key="1">
    <source>
        <dbReference type="ARBA" id="ARBA00022723"/>
    </source>
</evidence>
<feature type="compositionally biased region" description="Basic residues" evidence="6">
    <location>
        <begin position="367"/>
        <end position="376"/>
    </location>
</feature>
<feature type="region of interest" description="Disordered" evidence="6">
    <location>
        <begin position="367"/>
        <end position="386"/>
    </location>
</feature>
<dbReference type="CDD" id="cd22541">
    <property type="entry name" value="SP5_N"/>
    <property type="match status" value="1"/>
</dbReference>
<dbReference type="EMBL" id="CAWYQH010000013">
    <property type="protein sequence ID" value="CAK8675147.1"/>
    <property type="molecule type" value="Genomic_DNA"/>
</dbReference>